<dbReference type="SUPFAM" id="SSF53067">
    <property type="entry name" value="Actin-like ATPase domain"/>
    <property type="match status" value="2"/>
</dbReference>
<dbReference type="AlphaFoldDB" id="A0A023X4T1"/>
<evidence type="ECO:0000256" key="1">
    <source>
        <dbReference type="ARBA" id="ARBA00009156"/>
    </source>
</evidence>
<feature type="domain" description="Carbohydrate kinase FGGY N-terminal" evidence="6">
    <location>
        <begin position="1"/>
        <end position="241"/>
    </location>
</feature>
<dbReference type="PANTHER" id="PTHR43095:SF5">
    <property type="entry name" value="XYLULOSE KINASE"/>
    <property type="match status" value="1"/>
</dbReference>
<dbReference type="PIRSF" id="PIRSF000538">
    <property type="entry name" value="GlpK"/>
    <property type="match status" value="1"/>
</dbReference>
<dbReference type="Proteomes" id="UP001281130">
    <property type="component" value="Unassembled WGS sequence"/>
</dbReference>
<evidence type="ECO:0000256" key="5">
    <source>
        <dbReference type="RuleBase" id="RU003733"/>
    </source>
</evidence>
<dbReference type="RefSeq" id="WP_038682676.1">
    <property type="nucleotide sequence ID" value="NZ_CP007514.1"/>
</dbReference>
<dbReference type="InterPro" id="IPR000577">
    <property type="entry name" value="Carb_kinase_FGGY"/>
</dbReference>
<dbReference type="EMBL" id="JAWXXX010000001">
    <property type="protein sequence ID" value="MDX5894876.1"/>
    <property type="molecule type" value="Genomic_DNA"/>
</dbReference>
<organism evidence="8 10">
    <name type="scientific">Rubrobacter radiotolerans</name>
    <name type="common">Arthrobacter radiotolerans</name>
    <dbReference type="NCBI Taxonomy" id="42256"/>
    <lineage>
        <taxon>Bacteria</taxon>
        <taxon>Bacillati</taxon>
        <taxon>Actinomycetota</taxon>
        <taxon>Rubrobacteria</taxon>
        <taxon>Rubrobacterales</taxon>
        <taxon>Rubrobacteraceae</taxon>
        <taxon>Rubrobacter</taxon>
    </lineage>
</organism>
<dbReference type="Proteomes" id="UP000025229">
    <property type="component" value="Chromosome"/>
</dbReference>
<evidence type="ECO:0000259" key="7">
    <source>
        <dbReference type="Pfam" id="PF02782"/>
    </source>
</evidence>
<dbReference type="InterPro" id="IPR043129">
    <property type="entry name" value="ATPase_NBD"/>
</dbReference>
<dbReference type="InterPro" id="IPR018484">
    <property type="entry name" value="FGGY_N"/>
</dbReference>
<comment type="similarity">
    <text evidence="1 5">Belongs to the FGGY kinase family.</text>
</comment>
<sequence length="476" mass="50146">MFLGIDLGTGSVKAALVGRDGGIAGVASSPYSVRSPRPGRAESDPDEWWRASVRAAREALDRAGEATVEAVGLSGQMHGVVLSGTDGEPLRPAVLWADTRSEAYLEKYRALDEDARHRLANPPAVGMAGPSLLWLQGNEPQSYRSARWALQPKDWLRLRLTGEVATEPSDASATLLYDLRADGWDREVAESLGLEARMLAPLRRSREVVGGLRDEAAGALGLPAGTPVVAGAADTAAAVVGTALREAGEGQLTVGTGAQVVVPVSGFAPDPFGMTHLFRSAERRESPLPFYALAALQNAGLALEWVRGVFGVGWPEFYREAFSAPPGSEGLVFVPHLGGERTPRFDAGARGLWSGISLSHGRAHLLRAALEGVAFSIRDGLEALEGRITAERLRLAGGGSLDGRWREMLADVLGVRLVPLPESVAASASARGAAMLAASALGVELPTPPPDVRNTVEPAGSGDYVESYARYRTLAS</sequence>
<keyword evidence="2" id="KW-0859">Xylose metabolism</keyword>
<dbReference type="eggNOG" id="COG1070">
    <property type="taxonomic scope" value="Bacteria"/>
</dbReference>
<evidence type="ECO:0000313" key="9">
    <source>
        <dbReference type="EMBL" id="MDX5894876.1"/>
    </source>
</evidence>
<evidence type="ECO:0000256" key="4">
    <source>
        <dbReference type="ARBA" id="ARBA00022777"/>
    </source>
</evidence>
<keyword evidence="10" id="KW-1185">Reference proteome</keyword>
<dbReference type="PATRIC" id="fig|42256.3.peg.2228"/>
<dbReference type="KEGG" id="rrd:RradSPS_2189"/>
<reference evidence="9" key="2">
    <citation type="submission" date="2023-11" db="EMBL/GenBank/DDBJ databases">
        <title>MicrobeMod: A computational toolkit for identifying prokaryotic methylation and restriction-modification with nanopore sequencing.</title>
        <authorList>
            <person name="Crits-Christoph A."/>
            <person name="Kang S.C."/>
            <person name="Lee H."/>
            <person name="Ostrov N."/>
        </authorList>
    </citation>
    <scope>NUCLEOTIDE SEQUENCE</scope>
    <source>
        <strain evidence="9">ATCC 51242</strain>
    </source>
</reference>
<dbReference type="PANTHER" id="PTHR43095">
    <property type="entry name" value="SUGAR KINASE"/>
    <property type="match status" value="1"/>
</dbReference>
<dbReference type="GO" id="GO:0016773">
    <property type="term" value="F:phosphotransferase activity, alcohol group as acceptor"/>
    <property type="evidence" value="ECO:0007669"/>
    <property type="project" value="InterPro"/>
</dbReference>
<accession>A0A023X4T1</accession>
<dbReference type="EMBL" id="CP007514">
    <property type="protein sequence ID" value="AHY47472.1"/>
    <property type="molecule type" value="Genomic_DNA"/>
</dbReference>
<evidence type="ECO:0000256" key="3">
    <source>
        <dbReference type="ARBA" id="ARBA00022679"/>
    </source>
</evidence>
<dbReference type="InterPro" id="IPR018485">
    <property type="entry name" value="FGGY_C"/>
</dbReference>
<dbReference type="InterPro" id="IPR018483">
    <property type="entry name" value="Carb_kinase_FGGY_CS"/>
</dbReference>
<dbReference type="CDD" id="cd07808">
    <property type="entry name" value="ASKHA_NBD_FGGY_EcXK-like"/>
    <property type="match status" value="1"/>
</dbReference>
<keyword evidence="3 5" id="KW-0808">Transferase</keyword>
<dbReference type="STRING" id="42256.RradSPS_2189"/>
<dbReference type="GO" id="GO:0042732">
    <property type="term" value="P:D-xylose metabolic process"/>
    <property type="evidence" value="ECO:0007669"/>
    <property type="project" value="UniProtKB-KW"/>
</dbReference>
<protein>
    <submittedName>
        <fullName evidence="9">FGGY family carbohydrate kinase</fullName>
    </submittedName>
    <submittedName>
        <fullName evidence="8">Sugar (Pentulose and hexulose) kinase</fullName>
    </submittedName>
</protein>
<gene>
    <name evidence="8" type="ORF">RradSPS_2189</name>
    <name evidence="9" type="ORF">SIL72_12680</name>
</gene>
<dbReference type="Pfam" id="PF02782">
    <property type="entry name" value="FGGY_C"/>
    <property type="match status" value="1"/>
</dbReference>
<dbReference type="HOGENOM" id="CLU_009281_3_0_11"/>
<evidence type="ECO:0000256" key="2">
    <source>
        <dbReference type="ARBA" id="ARBA00022629"/>
    </source>
</evidence>
<keyword evidence="4 5" id="KW-0418">Kinase</keyword>
<evidence type="ECO:0000313" key="10">
    <source>
        <dbReference type="Proteomes" id="UP000025229"/>
    </source>
</evidence>
<dbReference type="InterPro" id="IPR050406">
    <property type="entry name" value="FGGY_Carb_Kinase"/>
</dbReference>
<dbReference type="OrthoDB" id="9782710at2"/>
<feature type="domain" description="Carbohydrate kinase FGGY C-terminal" evidence="7">
    <location>
        <begin position="320"/>
        <end position="440"/>
    </location>
</feature>
<dbReference type="Pfam" id="PF00370">
    <property type="entry name" value="FGGY_N"/>
    <property type="match status" value="1"/>
</dbReference>
<name>A0A023X4T1_RUBRA</name>
<dbReference type="GO" id="GO:0016301">
    <property type="term" value="F:kinase activity"/>
    <property type="evidence" value="ECO:0007669"/>
    <property type="project" value="UniProtKB-KW"/>
</dbReference>
<evidence type="ECO:0000259" key="6">
    <source>
        <dbReference type="Pfam" id="PF00370"/>
    </source>
</evidence>
<proteinExistence type="inferred from homology"/>
<reference evidence="8 10" key="1">
    <citation type="submission" date="2014-03" db="EMBL/GenBank/DDBJ databases">
        <title>Complete genome sequence of the Radio-Resistant Rubrobacter radiotolerans RSPS-4.</title>
        <authorList>
            <person name="Egas C.C."/>
            <person name="Barroso C.C."/>
            <person name="Froufe H.J.C."/>
            <person name="Pacheco J.J."/>
            <person name="Albuquerque L.L."/>
            <person name="da Costa M.M.S."/>
        </authorList>
    </citation>
    <scope>NUCLEOTIDE SEQUENCE [LARGE SCALE GENOMIC DNA]</scope>
    <source>
        <strain evidence="8 10">RSPS-4</strain>
    </source>
</reference>
<dbReference type="Gene3D" id="3.30.420.40">
    <property type="match status" value="2"/>
</dbReference>
<keyword evidence="2" id="KW-0119">Carbohydrate metabolism</keyword>
<evidence type="ECO:0000313" key="8">
    <source>
        <dbReference type="EMBL" id="AHY47472.1"/>
    </source>
</evidence>
<dbReference type="PROSITE" id="PS00445">
    <property type="entry name" value="FGGY_KINASES_2"/>
    <property type="match status" value="1"/>
</dbReference>